<evidence type="ECO:0000313" key="1">
    <source>
        <dbReference type="EMBL" id="SMO83077.1"/>
    </source>
</evidence>
<dbReference type="RefSeq" id="WP_142718968.1">
    <property type="nucleotide sequence ID" value="NZ_FXTC01000008.1"/>
</dbReference>
<dbReference type="PROSITE" id="PS51257">
    <property type="entry name" value="PROKAR_LIPOPROTEIN"/>
    <property type="match status" value="1"/>
</dbReference>
<dbReference type="Proteomes" id="UP000316916">
    <property type="component" value="Unassembled WGS sequence"/>
</dbReference>
<dbReference type="EMBL" id="FXTC01000008">
    <property type="protein sequence ID" value="SMO83077.1"/>
    <property type="molecule type" value="Genomic_DNA"/>
</dbReference>
<evidence type="ECO:0000313" key="2">
    <source>
        <dbReference type="Proteomes" id="UP000316916"/>
    </source>
</evidence>
<reference evidence="1 2" key="1">
    <citation type="submission" date="2017-05" db="EMBL/GenBank/DDBJ databases">
        <authorList>
            <person name="Varghese N."/>
            <person name="Submissions S."/>
        </authorList>
    </citation>
    <scope>NUCLEOTIDE SEQUENCE [LARGE SCALE GENOMIC DNA]</scope>
    <source>
        <strain evidence="1 2">DSM 29371</strain>
    </source>
</reference>
<sequence>MKNLFLVIIILIIISCKGEEKKEFLKIQSKVNISQIQNENLDFTSIDNSSIGQEITDSMRKKIIQFYKQALERDFERPYIWDALLPDNENFIKIYNYKKYIINNMSFNSYCIKIKYEDANYESILLTVSNLEVNTRDNSSIIVYENQFSEELYKRYSKINNGNVLNIILQKDKKDYNHFQYLVAENMFLDYFTTDNKQINRNWGENEDNIYDYQIKGTIKNHLKNGHWEEKRYSFDYNKSVWMDGEYSDGVRNKEWNISPDGPVEKIKLYNNGFIVRIFSP</sequence>
<proteinExistence type="predicted"/>
<name>A0A521EGM0_9FLAO</name>
<dbReference type="AlphaFoldDB" id="A0A521EGM0"/>
<gene>
    <name evidence="1" type="ORF">SAMN06265171_10841</name>
</gene>
<accession>A0A521EGM0</accession>
<organism evidence="1 2">
    <name type="scientific">Chryseobacterium rhizoplanae</name>
    <dbReference type="NCBI Taxonomy" id="1609531"/>
    <lineage>
        <taxon>Bacteria</taxon>
        <taxon>Pseudomonadati</taxon>
        <taxon>Bacteroidota</taxon>
        <taxon>Flavobacteriia</taxon>
        <taxon>Flavobacteriales</taxon>
        <taxon>Weeksellaceae</taxon>
        <taxon>Chryseobacterium group</taxon>
        <taxon>Chryseobacterium</taxon>
    </lineage>
</organism>
<protein>
    <submittedName>
        <fullName evidence="1">Uncharacterized protein</fullName>
    </submittedName>
</protein>
<keyword evidence="2" id="KW-1185">Reference proteome</keyword>